<keyword evidence="4" id="KW-1003">Cell membrane</keyword>
<organism evidence="10 11">
    <name type="scientific">Plakobranchus ocellatus</name>
    <dbReference type="NCBI Taxonomy" id="259542"/>
    <lineage>
        <taxon>Eukaryota</taxon>
        <taxon>Metazoa</taxon>
        <taxon>Spiralia</taxon>
        <taxon>Lophotrochozoa</taxon>
        <taxon>Mollusca</taxon>
        <taxon>Gastropoda</taxon>
        <taxon>Heterobranchia</taxon>
        <taxon>Euthyneura</taxon>
        <taxon>Panpulmonata</taxon>
        <taxon>Sacoglossa</taxon>
        <taxon>Placobranchoidea</taxon>
        <taxon>Plakobranchidae</taxon>
        <taxon>Plakobranchus</taxon>
    </lineage>
</organism>
<dbReference type="GO" id="GO:0015179">
    <property type="term" value="F:L-amino acid transmembrane transporter activity"/>
    <property type="evidence" value="ECO:0007669"/>
    <property type="project" value="TreeGrafter"/>
</dbReference>
<feature type="transmembrane region" description="Helical" evidence="9">
    <location>
        <begin position="240"/>
        <end position="262"/>
    </location>
</feature>
<feature type="transmembrane region" description="Helical" evidence="9">
    <location>
        <begin position="370"/>
        <end position="388"/>
    </location>
</feature>
<keyword evidence="6 9" id="KW-1133">Transmembrane helix</keyword>
<protein>
    <submittedName>
        <fullName evidence="10">Y+l amino acid transporter 2</fullName>
    </submittedName>
</protein>
<feature type="transmembrane region" description="Helical" evidence="9">
    <location>
        <begin position="400"/>
        <end position="418"/>
    </location>
</feature>
<evidence type="ECO:0000256" key="7">
    <source>
        <dbReference type="ARBA" id="ARBA00023136"/>
    </source>
</evidence>
<dbReference type="FunFam" id="1.20.1740.10:FF:000003">
    <property type="entry name" value="Y+L amino acid transporter 1 isoform X1"/>
    <property type="match status" value="1"/>
</dbReference>
<dbReference type="EMBL" id="BLXT01007882">
    <property type="protein sequence ID" value="GFO43343.1"/>
    <property type="molecule type" value="Genomic_DNA"/>
</dbReference>
<gene>
    <name evidence="10" type="ORF">PoB_006984800</name>
</gene>
<evidence type="ECO:0000256" key="4">
    <source>
        <dbReference type="ARBA" id="ARBA00022475"/>
    </source>
</evidence>
<feature type="transmembrane region" description="Helical" evidence="9">
    <location>
        <begin position="430"/>
        <end position="451"/>
    </location>
</feature>
<dbReference type="InterPro" id="IPR002293">
    <property type="entry name" value="AA/rel_permease1"/>
</dbReference>
<evidence type="ECO:0000256" key="8">
    <source>
        <dbReference type="SAM" id="MobiDB-lite"/>
    </source>
</evidence>
<comment type="similarity">
    <text evidence="2">Belongs to the amino acid-polyamine-organocation (APC) superfamily. L-type amino acid transporter (LAT) (TC 2.A.3.8) family.</text>
</comment>
<keyword evidence="11" id="KW-1185">Reference proteome</keyword>
<evidence type="ECO:0000256" key="5">
    <source>
        <dbReference type="ARBA" id="ARBA00022692"/>
    </source>
</evidence>
<keyword evidence="5 9" id="KW-0812">Transmembrane</keyword>
<feature type="transmembrane region" description="Helical" evidence="9">
    <location>
        <begin position="274"/>
        <end position="297"/>
    </location>
</feature>
<evidence type="ECO:0000256" key="9">
    <source>
        <dbReference type="SAM" id="Phobius"/>
    </source>
</evidence>
<feature type="region of interest" description="Disordered" evidence="8">
    <location>
        <begin position="1"/>
        <end position="36"/>
    </location>
</feature>
<feature type="transmembrane region" description="Helical" evidence="9">
    <location>
        <begin position="167"/>
        <end position="187"/>
    </location>
</feature>
<evidence type="ECO:0000313" key="10">
    <source>
        <dbReference type="EMBL" id="GFO43343.1"/>
    </source>
</evidence>
<keyword evidence="7 9" id="KW-0472">Membrane</keyword>
<feature type="transmembrane region" description="Helical" evidence="9">
    <location>
        <begin position="457"/>
        <end position="476"/>
    </location>
</feature>
<evidence type="ECO:0000256" key="6">
    <source>
        <dbReference type="ARBA" id="ARBA00022989"/>
    </source>
</evidence>
<dbReference type="Pfam" id="PF13520">
    <property type="entry name" value="AA_permease_2"/>
    <property type="match status" value="1"/>
</dbReference>
<feature type="transmembrane region" description="Helical" evidence="9">
    <location>
        <begin position="199"/>
        <end position="220"/>
    </location>
</feature>
<evidence type="ECO:0000256" key="3">
    <source>
        <dbReference type="ARBA" id="ARBA00022448"/>
    </source>
</evidence>
<evidence type="ECO:0000256" key="1">
    <source>
        <dbReference type="ARBA" id="ARBA00004651"/>
    </source>
</evidence>
<dbReference type="GO" id="GO:0005886">
    <property type="term" value="C:plasma membrane"/>
    <property type="evidence" value="ECO:0007669"/>
    <property type="project" value="UniProtKB-SubCell"/>
</dbReference>
<dbReference type="InterPro" id="IPR050598">
    <property type="entry name" value="AminoAcid_Transporter"/>
</dbReference>
<feature type="transmembrane region" description="Helical" evidence="9">
    <location>
        <begin position="127"/>
        <end position="155"/>
    </location>
</feature>
<dbReference type="PANTHER" id="PTHR11785:SF528">
    <property type="entry name" value="AMINO ACID TRANSPORTER PROTEIN JHI-21"/>
    <property type="match status" value="1"/>
</dbReference>
<dbReference type="PIRSF" id="PIRSF006060">
    <property type="entry name" value="AA_transporter"/>
    <property type="match status" value="1"/>
</dbReference>
<feature type="compositionally biased region" description="Low complexity" evidence="8">
    <location>
        <begin position="13"/>
        <end position="24"/>
    </location>
</feature>
<comment type="subcellular location">
    <subcellularLocation>
        <location evidence="1">Cell membrane</location>
        <topology evidence="1">Multi-pass membrane protein</topology>
    </subcellularLocation>
</comment>
<dbReference type="PANTHER" id="PTHR11785">
    <property type="entry name" value="AMINO ACID TRANSPORTER"/>
    <property type="match status" value="1"/>
</dbReference>
<sequence>MPPEPQSAQDTISSKTSNNPSSSKMGEKNSSTKSLPTEVITEKVELKKKLNMWNGVGLIVGTIIGSGIFVSPKGVLQETGSVGLCLTVWCVCGLISLLGAVCYAELGTTITRSGGDYAYIMEAFGPLCAFLQLWVNLIVIRPTAQAIVSLTFAYYTLQPVFPDCQPPKVAVCLLAALCISLLTFVNAMSVRAATMIQDVFTAAKLIALSAIIITGIALIGKGETEHLEEGFENSVTDVGKISLALYSGLFAYAGWNFLNFVTEEMVDPFKNLPRAIYISIPIVTVVYVLANMAYFTAMSPREMLGSYATAVTFGENVYGAAAALVPIFVALSTFGGVNGLLFTSGRLCFVGAREGHLPGLMAMININKHTPMPAILFTGGMSLLMLTSDDIYSLINYLSFAQWLSVGASIAGMVYLRFTQPNLPRPIKFPLYIPFLFLVVTLFLLIVPLVAAPYDTGMGVLLVCSGIPVYVIGVMWKKKPRALLNFMEKFTSIGQKSMAVAPQDVQH</sequence>
<dbReference type="AlphaFoldDB" id="A0AAV4DH09"/>
<evidence type="ECO:0000256" key="2">
    <source>
        <dbReference type="ARBA" id="ARBA00007040"/>
    </source>
</evidence>
<feature type="compositionally biased region" description="Polar residues" evidence="8">
    <location>
        <begin position="1"/>
        <end position="12"/>
    </location>
</feature>
<dbReference type="Gene3D" id="1.20.1740.10">
    <property type="entry name" value="Amino acid/polyamine transporter I"/>
    <property type="match status" value="1"/>
</dbReference>
<proteinExistence type="inferred from homology"/>
<feature type="transmembrane region" description="Helical" evidence="9">
    <location>
        <begin position="81"/>
        <end position="106"/>
    </location>
</feature>
<reference evidence="10 11" key="1">
    <citation type="journal article" date="2021" name="Elife">
        <title>Chloroplast acquisition without the gene transfer in kleptoplastic sea slugs, Plakobranchus ocellatus.</title>
        <authorList>
            <person name="Maeda T."/>
            <person name="Takahashi S."/>
            <person name="Yoshida T."/>
            <person name="Shimamura S."/>
            <person name="Takaki Y."/>
            <person name="Nagai Y."/>
            <person name="Toyoda A."/>
            <person name="Suzuki Y."/>
            <person name="Arimoto A."/>
            <person name="Ishii H."/>
            <person name="Satoh N."/>
            <person name="Nishiyama T."/>
            <person name="Hasebe M."/>
            <person name="Maruyama T."/>
            <person name="Minagawa J."/>
            <person name="Obokata J."/>
            <person name="Shigenobu S."/>
        </authorList>
    </citation>
    <scope>NUCLEOTIDE SEQUENCE [LARGE SCALE GENOMIC DNA]</scope>
</reference>
<dbReference type="Proteomes" id="UP000735302">
    <property type="component" value="Unassembled WGS sequence"/>
</dbReference>
<name>A0AAV4DH09_9GAST</name>
<evidence type="ECO:0000313" key="11">
    <source>
        <dbReference type="Proteomes" id="UP000735302"/>
    </source>
</evidence>
<feature type="transmembrane region" description="Helical" evidence="9">
    <location>
        <begin position="50"/>
        <end position="69"/>
    </location>
</feature>
<comment type="caution">
    <text evidence="10">The sequence shown here is derived from an EMBL/GenBank/DDBJ whole genome shotgun (WGS) entry which is preliminary data.</text>
</comment>
<keyword evidence="3" id="KW-0813">Transport</keyword>
<accession>A0AAV4DH09</accession>
<feature type="transmembrane region" description="Helical" evidence="9">
    <location>
        <begin position="317"/>
        <end position="337"/>
    </location>
</feature>